<dbReference type="GO" id="GO:0000977">
    <property type="term" value="F:RNA polymerase II transcription regulatory region sequence-specific DNA binding"/>
    <property type="evidence" value="ECO:0007669"/>
    <property type="project" value="TreeGrafter"/>
</dbReference>
<organism evidence="7">
    <name type="scientific">Soboliphyme baturini</name>
    <dbReference type="NCBI Taxonomy" id="241478"/>
    <lineage>
        <taxon>Eukaryota</taxon>
        <taxon>Metazoa</taxon>
        <taxon>Ecdysozoa</taxon>
        <taxon>Nematoda</taxon>
        <taxon>Enoplea</taxon>
        <taxon>Dorylaimia</taxon>
        <taxon>Dioctophymatida</taxon>
        <taxon>Dioctophymatoidea</taxon>
        <taxon>Soboliphymatidae</taxon>
        <taxon>Soboliphyme</taxon>
    </lineage>
</organism>
<accession>A0A183J7J7</accession>
<proteinExistence type="predicted"/>
<dbReference type="GO" id="GO:0000981">
    <property type="term" value="F:DNA-binding transcription factor activity, RNA polymerase II-specific"/>
    <property type="evidence" value="ECO:0007669"/>
    <property type="project" value="TreeGrafter"/>
</dbReference>
<evidence type="ECO:0000256" key="1">
    <source>
        <dbReference type="ARBA" id="ARBA00004123"/>
    </source>
</evidence>
<sequence>MRGHFVHPSEAYHSFSMASKCRFHMQPIFVAYCTPLLTPANAELLAVANPTVFCSVHHLDMRFIQIDKIGAYHLHASASQLAGTSWYDLVHPYDIAEASFKHKMLCEEKENSSLMLLRLQTFRGDFIWLHCLLTLKDNSRNVDAAKRVINAVCQIIRCACAF</sequence>
<evidence type="ECO:0000256" key="3">
    <source>
        <dbReference type="ARBA" id="ARBA00023163"/>
    </source>
</evidence>
<reference evidence="5 6" key="2">
    <citation type="submission" date="2018-11" db="EMBL/GenBank/DDBJ databases">
        <authorList>
            <consortium name="Pathogen Informatics"/>
        </authorList>
    </citation>
    <scope>NUCLEOTIDE SEQUENCE [LARGE SCALE GENOMIC DNA]</scope>
</reference>
<dbReference type="GO" id="GO:0005634">
    <property type="term" value="C:nucleus"/>
    <property type="evidence" value="ECO:0007669"/>
    <property type="project" value="UniProtKB-SubCell"/>
</dbReference>
<evidence type="ECO:0000256" key="4">
    <source>
        <dbReference type="ARBA" id="ARBA00023242"/>
    </source>
</evidence>
<dbReference type="WBParaSite" id="SBAD_0001224101-mRNA-1">
    <property type="protein sequence ID" value="SBAD_0001224101-mRNA-1"/>
    <property type="gene ID" value="SBAD_0001224101"/>
</dbReference>
<dbReference type="CDD" id="cd00130">
    <property type="entry name" value="PAS"/>
    <property type="match status" value="1"/>
</dbReference>
<dbReference type="AlphaFoldDB" id="A0A183J7J7"/>
<dbReference type="Pfam" id="PF14598">
    <property type="entry name" value="PAS_11"/>
    <property type="match status" value="1"/>
</dbReference>
<dbReference type="PANTHER" id="PTHR23043">
    <property type="entry name" value="HYPOXIA-INDUCIBLE FACTOR 1 ALPHA"/>
    <property type="match status" value="1"/>
</dbReference>
<keyword evidence="4" id="KW-0539">Nucleus</keyword>
<dbReference type="PANTHER" id="PTHR23043:SF39">
    <property type="entry name" value="DYSFUSION, ISOFORM D"/>
    <property type="match status" value="1"/>
</dbReference>
<gene>
    <name evidence="5" type="ORF">SBAD_LOCUS11845</name>
</gene>
<evidence type="ECO:0000313" key="7">
    <source>
        <dbReference type="WBParaSite" id="SBAD_0001224101-mRNA-1"/>
    </source>
</evidence>
<evidence type="ECO:0000313" key="5">
    <source>
        <dbReference type="EMBL" id="VDP43427.1"/>
    </source>
</evidence>
<dbReference type="SUPFAM" id="SSF55785">
    <property type="entry name" value="PYP-like sensor domain (PAS domain)"/>
    <property type="match status" value="1"/>
</dbReference>
<comment type="subcellular location">
    <subcellularLocation>
        <location evidence="1">Nucleus</location>
    </subcellularLocation>
</comment>
<evidence type="ECO:0000313" key="6">
    <source>
        <dbReference type="Proteomes" id="UP000270296"/>
    </source>
</evidence>
<dbReference type="EMBL" id="UZAM01016483">
    <property type="protein sequence ID" value="VDP43427.1"/>
    <property type="molecule type" value="Genomic_DNA"/>
</dbReference>
<keyword evidence="6" id="KW-1185">Reference proteome</keyword>
<keyword evidence="2" id="KW-0805">Transcription regulation</keyword>
<dbReference type="InterPro" id="IPR000014">
    <property type="entry name" value="PAS"/>
</dbReference>
<name>A0A183J7J7_9BILA</name>
<dbReference type="Gene3D" id="3.30.450.20">
    <property type="entry name" value="PAS domain"/>
    <property type="match status" value="1"/>
</dbReference>
<evidence type="ECO:0000256" key="2">
    <source>
        <dbReference type="ARBA" id="ARBA00023015"/>
    </source>
</evidence>
<dbReference type="OrthoDB" id="9978016at2759"/>
<keyword evidence="3" id="KW-0804">Transcription</keyword>
<dbReference type="Proteomes" id="UP000270296">
    <property type="component" value="Unassembled WGS sequence"/>
</dbReference>
<protein>
    <submittedName>
        <fullName evidence="7">PAS domain-containing protein</fullName>
    </submittedName>
</protein>
<dbReference type="GO" id="GO:0010557">
    <property type="term" value="P:positive regulation of macromolecule biosynthetic process"/>
    <property type="evidence" value="ECO:0007669"/>
    <property type="project" value="UniProtKB-ARBA"/>
</dbReference>
<dbReference type="InterPro" id="IPR035965">
    <property type="entry name" value="PAS-like_dom_sf"/>
</dbReference>
<reference evidence="7" key="1">
    <citation type="submission" date="2016-06" db="UniProtKB">
        <authorList>
            <consortium name="WormBaseParasite"/>
        </authorList>
    </citation>
    <scope>IDENTIFICATION</scope>
</reference>